<evidence type="ECO:0000313" key="4">
    <source>
        <dbReference type="Proteomes" id="UP000324269"/>
    </source>
</evidence>
<keyword evidence="1" id="KW-1133">Transmembrane helix</keyword>
<proteinExistence type="predicted"/>
<feature type="transmembrane region" description="Helical" evidence="1">
    <location>
        <begin position="106"/>
        <end position="137"/>
    </location>
</feature>
<dbReference type="OrthoDB" id="2357232at2"/>
<comment type="caution">
    <text evidence="3">The sequence shown here is derived from an EMBL/GenBank/DDBJ whole genome shotgun (WGS) entry which is preliminary data.</text>
</comment>
<dbReference type="Pfam" id="PF13273">
    <property type="entry name" value="DUF4064"/>
    <property type="match status" value="1"/>
</dbReference>
<organism evidence="3 4">
    <name type="scientific">Rossellomorea aquimaris</name>
    <dbReference type="NCBI Taxonomy" id="189382"/>
    <lineage>
        <taxon>Bacteria</taxon>
        <taxon>Bacillati</taxon>
        <taxon>Bacillota</taxon>
        <taxon>Bacilli</taxon>
        <taxon>Bacillales</taxon>
        <taxon>Bacillaceae</taxon>
        <taxon>Rossellomorea</taxon>
    </lineage>
</organism>
<dbReference type="Proteomes" id="UP000324269">
    <property type="component" value="Unassembled WGS sequence"/>
</dbReference>
<reference evidence="3 4" key="1">
    <citation type="submission" date="2019-08" db="EMBL/GenBank/DDBJ databases">
        <title>Bacillus genomes from the desert of Cuatro Cienegas, Coahuila.</title>
        <authorList>
            <person name="Olmedo-Alvarez G."/>
        </authorList>
    </citation>
    <scope>NUCLEOTIDE SEQUENCE [LARGE SCALE GENOMIC DNA]</scope>
    <source>
        <strain evidence="3 4">CH87b_3T</strain>
    </source>
</reference>
<dbReference type="RefSeq" id="WP_148968992.1">
    <property type="nucleotide sequence ID" value="NZ_JBNIKW010000003.1"/>
</dbReference>
<sequence>MVKRTGEVVMGVIGIILSALFSIIGIVLNMGMSNPEVMSQLEEGMESDPNIQNAEMNAGDISSIINAAESTGSYLVILGIIASILGIIAVLTIVKNKKPVLSGIMFIIAALVIGIGTIGFGFVPGLLFLIAGIMALVRKPKKTDPVY</sequence>
<keyword evidence="1" id="KW-0472">Membrane</keyword>
<name>A0A5D4UVH8_9BACI</name>
<dbReference type="InterPro" id="IPR025273">
    <property type="entry name" value="DUF4064"/>
</dbReference>
<protein>
    <submittedName>
        <fullName evidence="3">DUF4064 domain-containing protein</fullName>
    </submittedName>
</protein>
<dbReference type="AlphaFoldDB" id="A0A5D4UVH8"/>
<evidence type="ECO:0000259" key="2">
    <source>
        <dbReference type="Pfam" id="PF13273"/>
    </source>
</evidence>
<dbReference type="EMBL" id="VTEZ01000004">
    <property type="protein sequence ID" value="TYS84560.1"/>
    <property type="molecule type" value="Genomic_DNA"/>
</dbReference>
<feature type="transmembrane region" description="Helical" evidence="1">
    <location>
        <begin position="74"/>
        <end position="94"/>
    </location>
</feature>
<feature type="domain" description="DUF4064" evidence="2">
    <location>
        <begin position="3"/>
        <end position="113"/>
    </location>
</feature>
<keyword evidence="1" id="KW-0812">Transmembrane</keyword>
<gene>
    <name evidence="3" type="ORF">FZC85_14390</name>
</gene>
<accession>A0A5D4UVH8</accession>
<feature type="transmembrane region" description="Helical" evidence="1">
    <location>
        <begin position="12"/>
        <end position="32"/>
    </location>
</feature>
<evidence type="ECO:0000256" key="1">
    <source>
        <dbReference type="SAM" id="Phobius"/>
    </source>
</evidence>
<evidence type="ECO:0000313" key="3">
    <source>
        <dbReference type="EMBL" id="TYS84560.1"/>
    </source>
</evidence>